<evidence type="ECO:0000313" key="10">
    <source>
        <dbReference type="Proteomes" id="UP001597023"/>
    </source>
</evidence>
<evidence type="ECO:0000313" key="9">
    <source>
        <dbReference type="EMBL" id="MFD0315745.1"/>
    </source>
</evidence>
<feature type="transmembrane region" description="Helical" evidence="8">
    <location>
        <begin position="204"/>
        <end position="222"/>
    </location>
</feature>
<dbReference type="InterPro" id="IPR006043">
    <property type="entry name" value="NCS2"/>
</dbReference>
<feature type="transmembrane region" description="Helical" evidence="8">
    <location>
        <begin position="365"/>
        <end position="386"/>
    </location>
</feature>
<dbReference type="PANTHER" id="PTHR43337:SF1">
    <property type="entry name" value="XANTHINE_URACIL PERMEASE C887.17-RELATED"/>
    <property type="match status" value="1"/>
</dbReference>
<evidence type="ECO:0000256" key="4">
    <source>
        <dbReference type="ARBA" id="ARBA00022692"/>
    </source>
</evidence>
<dbReference type="InterPro" id="IPR045018">
    <property type="entry name" value="Azg-like"/>
</dbReference>
<organism evidence="9 10">
    <name type="scientific">Streptomyces flavalbus</name>
    <dbReference type="NCBI Taxonomy" id="2665155"/>
    <lineage>
        <taxon>Bacteria</taxon>
        <taxon>Bacillati</taxon>
        <taxon>Actinomycetota</taxon>
        <taxon>Actinomycetes</taxon>
        <taxon>Kitasatosporales</taxon>
        <taxon>Streptomycetaceae</taxon>
        <taxon>Streptomyces</taxon>
    </lineage>
</organism>
<feature type="transmembrane region" description="Helical" evidence="8">
    <location>
        <begin position="229"/>
        <end position="247"/>
    </location>
</feature>
<feature type="transmembrane region" description="Helical" evidence="8">
    <location>
        <begin position="84"/>
        <end position="107"/>
    </location>
</feature>
<evidence type="ECO:0000256" key="5">
    <source>
        <dbReference type="ARBA" id="ARBA00022989"/>
    </source>
</evidence>
<gene>
    <name evidence="9" type="ORF">ACFQZ6_16225</name>
</gene>
<dbReference type="PANTHER" id="PTHR43337">
    <property type="entry name" value="XANTHINE/URACIL PERMEASE C887.17-RELATED"/>
    <property type="match status" value="1"/>
</dbReference>
<reference evidence="10" key="1">
    <citation type="journal article" date="2019" name="Int. J. Syst. Evol. Microbiol.">
        <title>The Global Catalogue of Microorganisms (GCM) 10K type strain sequencing project: providing services to taxonomists for standard genome sequencing and annotation.</title>
        <authorList>
            <consortium name="The Broad Institute Genomics Platform"/>
            <consortium name="The Broad Institute Genome Sequencing Center for Infectious Disease"/>
            <person name="Wu L."/>
            <person name="Ma J."/>
        </authorList>
    </citation>
    <scope>NUCLEOTIDE SEQUENCE [LARGE SCALE GENOMIC DNA]</scope>
    <source>
        <strain evidence="10">CGMCC 4.7400</strain>
    </source>
</reference>
<keyword evidence="10" id="KW-1185">Reference proteome</keyword>
<accession>A0ABW2WBH5</accession>
<dbReference type="RefSeq" id="WP_381609350.1">
    <property type="nucleotide sequence ID" value="NZ_JBHTEB010000001.1"/>
</dbReference>
<evidence type="ECO:0000256" key="6">
    <source>
        <dbReference type="ARBA" id="ARBA00023136"/>
    </source>
</evidence>
<evidence type="ECO:0000256" key="8">
    <source>
        <dbReference type="SAM" id="Phobius"/>
    </source>
</evidence>
<comment type="caution">
    <text evidence="9">The sequence shown here is derived from an EMBL/GenBank/DDBJ whole genome shotgun (WGS) entry which is preliminary data.</text>
</comment>
<keyword evidence="6 8" id="KW-0472">Membrane</keyword>
<feature type="region of interest" description="Disordered" evidence="7">
    <location>
        <begin position="1"/>
        <end position="24"/>
    </location>
</feature>
<evidence type="ECO:0000256" key="2">
    <source>
        <dbReference type="ARBA" id="ARBA00005697"/>
    </source>
</evidence>
<comment type="similarity">
    <text evidence="2">Belongs to the nucleobase:cation symporter-2 (NCS2) (TC 2.A.40) family. Azg-like subfamily.</text>
</comment>
<keyword evidence="3" id="KW-0813">Transport</keyword>
<feature type="transmembrane region" description="Helical" evidence="8">
    <location>
        <begin position="158"/>
        <end position="176"/>
    </location>
</feature>
<feature type="transmembrane region" description="Helical" evidence="8">
    <location>
        <begin position="393"/>
        <end position="410"/>
    </location>
</feature>
<keyword evidence="5 8" id="KW-1133">Transmembrane helix</keyword>
<evidence type="ECO:0000256" key="7">
    <source>
        <dbReference type="SAM" id="MobiDB-lite"/>
    </source>
</evidence>
<name>A0ABW2WBH5_9ACTN</name>
<feature type="transmembrane region" description="Helical" evidence="8">
    <location>
        <begin position="422"/>
        <end position="451"/>
    </location>
</feature>
<dbReference type="Proteomes" id="UP001597023">
    <property type="component" value="Unassembled WGS sequence"/>
</dbReference>
<evidence type="ECO:0000256" key="3">
    <source>
        <dbReference type="ARBA" id="ARBA00022448"/>
    </source>
</evidence>
<sequence length="484" mass="50032">MSTSATDAKVPAPEQPGGRPANGALDRYFKISERGSSLGREVRGGFATFFAMAYIIVLNPIILGSAKDMYGNQLDNGQLVTATALTAAFTTLLMGVIGNVPIALAAGLGVNSVVALQLAPRMSWPDAMGMVVLAGFIVMVLVATGLRERVMNAVPYGLRKAIAIGIGLFIMLIGLVDSGFVTRMPDAAHTTVPLQLGADGHLNGWPVLVFILGALLTLALIVRKVPGAILLSIVAMTVVAMIINAVADVPSWGLTTPTWPGNPVASPDFGLIGEVSLFGGFDEVGVLTGVLFVFTVLLSCFFDAMGTIMGVSDEAKLTDAQGQMPGINKVLFIDGVAVAAGGASSSSATTAFVESTAGVGEGARTGFANVVTGALFAVALFLTPVATMVPSQAATPALLAVGFLILAGSVKEIDWADHTIAIPAFVTMVMMPFTYSITNGIGMGFITFVVLRLAAGRSREVPVAMYVVSAVFAFYYLMPALGLT</sequence>
<evidence type="ECO:0000256" key="1">
    <source>
        <dbReference type="ARBA" id="ARBA00004127"/>
    </source>
</evidence>
<feature type="transmembrane region" description="Helical" evidence="8">
    <location>
        <begin position="286"/>
        <end position="309"/>
    </location>
</feature>
<proteinExistence type="inferred from homology"/>
<keyword evidence="4 8" id="KW-0812">Transmembrane</keyword>
<dbReference type="EMBL" id="JBHTEB010000001">
    <property type="protein sequence ID" value="MFD0315745.1"/>
    <property type="molecule type" value="Genomic_DNA"/>
</dbReference>
<dbReference type="Pfam" id="PF00860">
    <property type="entry name" value="Xan_ur_permease"/>
    <property type="match status" value="1"/>
</dbReference>
<feature type="transmembrane region" description="Helical" evidence="8">
    <location>
        <begin position="127"/>
        <end position="146"/>
    </location>
</feature>
<feature type="transmembrane region" description="Helical" evidence="8">
    <location>
        <begin position="463"/>
        <end position="483"/>
    </location>
</feature>
<comment type="subcellular location">
    <subcellularLocation>
        <location evidence="1">Endomembrane system</location>
        <topology evidence="1">Multi-pass membrane protein</topology>
    </subcellularLocation>
</comment>
<feature type="transmembrane region" description="Helical" evidence="8">
    <location>
        <begin position="44"/>
        <end position="63"/>
    </location>
</feature>
<protein>
    <submittedName>
        <fullName evidence="9">NCS2 family permease</fullName>
    </submittedName>
</protein>